<dbReference type="Proteomes" id="UP000188268">
    <property type="component" value="Unassembled WGS sequence"/>
</dbReference>
<gene>
    <name evidence="1" type="ORF">CCACVL1_17489</name>
</gene>
<evidence type="ECO:0000313" key="2">
    <source>
        <dbReference type="Proteomes" id="UP000188268"/>
    </source>
</evidence>
<proteinExistence type="predicted"/>
<protein>
    <submittedName>
        <fullName evidence="1">Uncharacterized protein</fullName>
    </submittedName>
</protein>
<dbReference type="Gramene" id="OMO73037">
    <property type="protein sequence ID" value="OMO73037"/>
    <property type="gene ID" value="CCACVL1_17489"/>
</dbReference>
<evidence type="ECO:0000313" key="1">
    <source>
        <dbReference type="EMBL" id="OMO73037.1"/>
    </source>
</evidence>
<sequence length="158" mass="16670">MWTCPSQASHASPAAKKPLMAAIRDVKGRMANKHPAPAPGVFLHDFNTKVLPPYGDCQFVGYDKIGDQSLEAPASANPVPRTEFEADAEVYKPVPFTDLTENFAGNGTAALGGYKACFGTPVDGPFDAAACTCVSDDMFEILEADSAARANMDPGSKL</sequence>
<reference evidence="1 2" key="1">
    <citation type="submission" date="2013-09" db="EMBL/GenBank/DDBJ databases">
        <title>Corchorus capsularis genome sequencing.</title>
        <authorList>
            <person name="Alam M."/>
            <person name="Haque M.S."/>
            <person name="Islam M.S."/>
            <person name="Emdad E.M."/>
            <person name="Islam M.M."/>
            <person name="Ahmed B."/>
            <person name="Halim A."/>
            <person name="Hossen Q.M.M."/>
            <person name="Hossain M.Z."/>
            <person name="Ahmed R."/>
            <person name="Khan M.M."/>
            <person name="Islam R."/>
            <person name="Rashid M.M."/>
            <person name="Khan S.A."/>
            <person name="Rahman M.S."/>
            <person name="Alam M."/>
        </authorList>
    </citation>
    <scope>NUCLEOTIDE SEQUENCE [LARGE SCALE GENOMIC DNA]</scope>
    <source>
        <strain evidence="2">cv. CVL-1</strain>
        <tissue evidence="1">Whole seedling</tissue>
    </source>
</reference>
<comment type="caution">
    <text evidence="1">The sequence shown here is derived from an EMBL/GenBank/DDBJ whole genome shotgun (WGS) entry which is preliminary data.</text>
</comment>
<dbReference type="AlphaFoldDB" id="A0A1R3HRN2"/>
<organism evidence="1 2">
    <name type="scientific">Corchorus capsularis</name>
    <name type="common">Jute</name>
    <dbReference type="NCBI Taxonomy" id="210143"/>
    <lineage>
        <taxon>Eukaryota</taxon>
        <taxon>Viridiplantae</taxon>
        <taxon>Streptophyta</taxon>
        <taxon>Embryophyta</taxon>
        <taxon>Tracheophyta</taxon>
        <taxon>Spermatophyta</taxon>
        <taxon>Magnoliopsida</taxon>
        <taxon>eudicotyledons</taxon>
        <taxon>Gunneridae</taxon>
        <taxon>Pentapetalae</taxon>
        <taxon>rosids</taxon>
        <taxon>malvids</taxon>
        <taxon>Malvales</taxon>
        <taxon>Malvaceae</taxon>
        <taxon>Grewioideae</taxon>
        <taxon>Apeibeae</taxon>
        <taxon>Corchorus</taxon>
    </lineage>
</organism>
<keyword evidence="2" id="KW-1185">Reference proteome</keyword>
<dbReference type="EMBL" id="AWWV01011296">
    <property type="protein sequence ID" value="OMO73037.1"/>
    <property type="molecule type" value="Genomic_DNA"/>
</dbReference>
<name>A0A1R3HRN2_COCAP</name>
<accession>A0A1R3HRN2</accession>